<dbReference type="SMART" id="SM00420">
    <property type="entry name" value="HTH_DEOR"/>
    <property type="match status" value="1"/>
</dbReference>
<accession>A0A918QQ35</accession>
<sequence>MSVMGRYHTCRIMQEQEGMYMLAAERRDHLLGLLAREGKVVAKDVAAELRISEDSVRRDLRDLAAEGLCQRVYGGALPVSPAVADYAARQAVAPDGKRRVAAVAAGLVRPGGALILDGGTTALAVARALPQDLDCTVITHSPTIAAALLEHPRAELFLLGGRVFKHSAVTCGAAAVEAAQNVSADLFLLGVTGVHPEAGLTTGDAEEAAMKRALAARAADTYVLASSEKIGTASRFRVLPWEGVSGLITDADPRDAVVEQLRATGVEILTAG</sequence>
<evidence type="ECO:0000259" key="6">
    <source>
        <dbReference type="PROSITE" id="PS51000"/>
    </source>
</evidence>
<evidence type="ECO:0000256" key="5">
    <source>
        <dbReference type="ARBA" id="ARBA00024937"/>
    </source>
</evidence>
<dbReference type="InterPro" id="IPR037171">
    <property type="entry name" value="NagB/RpiA_transferase-like"/>
</dbReference>
<dbReference type="SUPFAM" id="SSF100950">
    <property type="entry name" value="NagB/RpiA/CoA transferase-like"/>
    <property type="match status" value="1"/>
</dbReference>
<evidence type="ECO:0000313" key="7">
    <source>
        <dbReference type="EMBL" id="GGZ63222.1"/>
    </source>
</evidence>
<name>A0A918QQ35_9ACTN</name>
<evidence type="ECO:0000256" key="1">
    <source>
        <dbReference type="ARBA" id="ARBA00021390"/>
    </source>
</evidence>
<keyword evidence="4" id="KW-0804">Transcription</keyword>
<dbReference type="PRINTS" id="PR00037">
    <property type="entry name" value="HTHLACR"/>
</dbReference>
<dbReference type="AlphaFoldDB" id="A0A918QQ35"/>
<gene>
    <name evidence="7" type="ORF">GCM10010371_23480</name>
</gene>
<dbReference type="GO" id="GO:0003700">
    <property type="term" value="F:DNA-binding transcription factor activity"/>
    <property type="evidence" value="ECO:0007669"/>
    <property type="project" value="InterPro"/>
</dbReference>
<dbReference type="Pfam" id="PF08220">
    <property type="entry name" value="HTH_DeoR"/>
    <property type="match status" value="1"/>
</dbReference>
<dbReference type="InterPro" id="IPR014036">
    <property type="entry name" value="DeoR-like_C"/>
</dbReference>
<evidence type="ECO:0000256" key="2">
    <source>
        <dbReference type="ARBA" id="ARBA00022491"/>
    </source>
</evidence>
<comment type="caution">
    <text evidence="7">The sequence shown here is derived from an EMBL/GenBank/DDBJ whole genome shotgun (WGS) entry which is preliminary data.</text>
</comment>
<dbReference type="InterPro" id="IPR036390">
    <property type="entry name" value="WH_DNA-bd_sf"/>
</dbReference>
<reference evidence="7" key="1">
    <citation type="journal article" date="2014" name="Int. J. Syst. Evol. Microbiol.">
        <title>Complete genome sequence of Corynebacterium casei LMG S-19264T (=DSM 44701T), isolated from a smear-ripened cheese.</title>
        <authorList>
            <consortium name="US DOE Joint Genome Institute (JGI-PGF)"/>
            <person name="Walter F."/>
            <person name="Albersmeier A."/>
            <person name="Kalinowski J."/>
            <person name="Ruckert C."/>
        </authorList>
    </citation>
    <scope>NUCLEOTIDE SEQUENCE</scope>
    <source>
        <strain evidence="7">JCM 4834</strain>
    </source>
</reference>
<dbReference type="Gene3D" id="3.40.50.1360">
    <property type="match status" value="1"/>
</dbReference>
<keyword evidence="2" id="KW-0678">Repressor</keyword>
<dbReference type="PANTHER" id="PTHR30363:SF4">
    <property type="entry name" value="GLYCEROL-3-PHOSPHATE REGULON REPRESSOR"/>
    <property type="match status" value="1"/>
</dbReference>
<comment type="function">
    <text evidence="5">Repressor of the lactose catabolism operon. Galactose-6-phosphate is the inducer.</text>
</comment>
<dbReference type="PANTHER" id="PTHR30363">
    <property type="entry name" value="HTH-TYPE TRANSCRIPTIONAL REGULATOR SRLR-RELATED"/>
    <property type="match status" value="1"/>
</dbReference>
<dbReference type="SUPFAM" id="SSF46785">
    <property type="entry name" value="Winged helix' DNA-binding domain"/>
    <property type="match status" value="1"/>
</dbReference>
<evidence type="ECO:0000256" key="3">
    <source>
        <dbReference type="ARBA" id="ARBA00023015"/>
    </source>
</evidence>
<dbReference type="Pfam" id="PF00455">
    <property type="entry name" value="DeoRC"/>
    <property type="match status" value="1"/>
</dbReference>
<evidence type="ECO:0000313" key="8">
    <source>
        <dbReference type="Proteomes" id="UP000634660"/>
    </source>
</evidence>
<protein>
    <recommendedName>
        <fullName evidence="1">Lactose phosphotransferase system repressor</fullName>
    </recommendedName>
</protein>
<dbReference type="EMBL" id="BMVX01000007">
    <property type="protein sequence ID" value="GGZ63222.1"/>
    <property type="molecule type" value="Genomic_DNA"/>
</dbReference>
<evidence type="ECO:0000256" key="4">
    <source>
        <dbReference type="ARBA" id="ARBA00023163"/>
    </source>
</evidence>
<dbReference type="Proteomes" id="UP000634660">
    <property type="component" value="Unassembled WGS sequence"/>
</dbReference>
<proteinExistence type="predicted"/>
<dbReference type="PROSITE" id="PS51000">
    <property type="entry name" value="HTH_DEOR_2"/>
    <property type="match status" value="1"/>
</dbReference>
<dbReference type="InterPro" id="IPR001034">
    <property type="entry name" value="DeoR_HTH"/>
</dbReference>
<dbReference type="InterPro" id="IPR050313">
    <property type="entry name" value="Carb_Metab_HTH_regulators"/>
</dbReference>
<dbReference type="SMART" id="SM01134">
    <property type="entry name" value="DeoRC"/>
    <property type="match status" value="1"/>
</dbReference>
<feature type="domain" description="HTH deoR-type" evidence="6">
    <location>
        <begin position="23"/>
        <end position="78"/>
    </location>
</feature>
<organism evidence="7 8">
    <name type="scientific">Streptomyces subrutilus</name>
    <dbReference type="NCBI Taxonomy" id="36818"/>
    <lineage>
        <taxon>Bacteria</taxon>
        <taxon>Bacillati</taxon>
        <taxon>Actinomycetota</taxon>
        <taxon>Actinomycetes</taxon>
        <taxon>Kitasatosporales</taxon>
        <taxon>Streptomycetaceae</taxon>
        <taxon>Streptomyces</taxon>
    </lineage>
</organism>
<keyword evidence="3" id="KW-0805">Transcription regulation</keyword>
<reference evidence="7" key="2">
    <citation type="submission" date="2020-09" db="EMBL/GenBank/DDBJ databases">
        <authorList>
            <person name="Sun Q."/>
            <person name="Ohkuma M."/>
        </authorList>
    </citation>
    <scope>NUCLEOTIDE SEQUENCE</scope>
    <source>
        <strain evidence="7">JCM 4834</strain>
    </source>
</reference>